<evidence type="ECO:0000313" key="3">
    <source>
        <dbReference type="Proteomes" id="UP000784294"/>
    </source>
</evidence>
<evidence type="ECO:0000313" key="2">
    <source>
        <dbReference type="EMBL" id="VEL29192.1"/>
    </source>
</evidence>
<keyword evidence="3" id="KW-1185">Reference proteome</keyword>
<protein>
    <submittedName>
        <fullName evidence="2">Uncharacterized protein</fullName>
    </submittedName>
</protein>
<feature type="non-terminal residue" evidence="2">
    <location>
        <position position="135"/>
    </location>
</feature>
<proteinExistence type="predicted"/>
<comment type="caution">
    <text evidence="2">The sequence shown here is derived from an EMBL/GenBank/DDBJ whole genome shotgun (WGS) entry which is preliminary data.</text>
</comment>
<feature type="region of interest" description="Disordered" evidence="1">
    <location>
        <begin position="75"/>
        <end position="109"/>
    </location>
</feature>
<feature type="compositionally biased region" description="Low complexity" evidence="1">
    <location>
        <begin position="97"/>
        <end position="109"/>
    </location>
</feature>
<dbReference type="AlphaFoldDB" id="A0A3S5BLL3"/>
<dbReference type="Proteomes" id="UP000784294">
    <property type="component" value="Unassembled WGS sequence"/>
</dbReference>
<gene>
    <name evidence="2" type="ORF">PXEA_LOCUS22632</name>
</gene>
<reference evidence="2" key="1">
    <citation type="submission" date="2018-11" db="EMBL/GenBank/DDBJ databases">
        <authorList>
            <consortium name="Pathogen Informatics"/>
        </authorList>
    </citation>
    <scope>NUCLEOTIDE SEQUENCE</scope>
</reference>
<accession>A0A3S5BLL3</accession>
<dbReference type="EMBL" id="CAAALY010101098">
    <property type="protein sequence ID" value="VEL29192.1"/>
    <property type="molecule type" value="Genomic_DNA"/>
</dbReference>
<feature type="compositionally biased region" description="Polar residues" evidence="1">
    <location>
        <begin position="75"/>
        <end position="86"/>
    </location>
</feature>
<name>A0A3S5BLL3_9PLAT</name>
<sequence length="135" mass="14239">MPSLPTTSFFQLHMPTYPKPFCSLPQHLVVPHSSGFGDSASSVSVQPTFTSLPVNSIKGNHICSSSVNTVTCNDKLSGMPPSTANPHPSEPGDKEISTTTVSSSSEATAAHAMAFSEAPVVATTDNRNQLASWHR</sequence>
<organism evidence="2 3">
    <name type="scientific">Protopolystoma xenopodis</name>
    <dbReference type="NCBI Taxonomy" id="117903"/>
    <lineage>
        <taxon>Eukaryota</taxon>
        <taxon>Metazoa</taxon>
        <taxon>Spiralia</taxon>
        <taxon>Lophotrochozoa</taxon>
        <taxon>Platyhelminthes</taxon>
        <taxon>Monogenea</taxon>
        <taxon>Polyopisthocotylea</taxon>
        <taxon>Polystomatidea</taxon>
        <taxon>Polystomatidae</taxon>
        <taxon>Protopolystoma</taxon>
    </lineage>
</organism>
<evidence type="ECO:0000256" key="1">
    <source>
        <dbReference type="SAM" id="MobiDB-lite"/>
    </source>
</evidence>